<name>A0AAV9TYT2_9PEZI</name>
<evidence type="ECO:0000313" key="1">
    <source>
        <dbReference type="EMBL" id="KAK6331475.1"/>
    </source>
</evidence>
<sequence>MSNRQFEFRFEPVGSVMLPSIRDWDLYQRVITFTFYRLEGDELRSDGVYAHVDELEDTRKVLKSFYKRMEGNYSVSRMKLLWDYFVNIMNSGPGSLNMGRFFLLDGVIQLKDYERHQVDFNGCIVACWRRYISALRKEDVRSMALFFRRIIMPQVDIVFYNLSILNENQTVVYRTDQGSSESLEVNPDEEWEHDIYPTENDYHRNATIGEAQAVKVDKGKGKCKQVVVDSKRSMMVSKSRSVGFGPGSRESMKNQSIPTFRGVYLEKNGESSKDGAARGRGRENIQPIDVIPAYSQEFHGQTPREMNPTDADMDERQQLLPEMGSVAQDRTTSFAAAARRGGSTYLLKSTVRNCKKQVAQIKNRLARVTSRRFKTNTSEGLSIASMK</sequence>
<protein>
    <submittedName>
        <fullName evidence="1">Uncharacterized protein</fullName>
    </submittedName>
</protein>
<accession>A0AAV9TYT2</accession>
<reference evidence="1 2" key="1">
    <citation type="submission" date="2019-10" db="EMBL/GenBank/DDBJ databases">
        <authorList>
            <person name="Palmer J.M."/>
        </authorList>
    </citation>
    <scope>NUCLEOTIDE SEQUENCE [LARGE SCALE GENOMIC DNA]</scope>
    <source>
        <strain evidence="1 2">TWF730</strain>
    </source>
</reference>
<gene>
    <name evidence="1" type="ORF">TWF730_004557</name>
</gene>
<comment type="caution">
    <text evidence="1">The sequence shown here is derived from an EMBL/GenBank/DDBJ whole genome shotgun (WGS) entry which is preliminary data.</text>
</comment>
<organism evidence="1 2">
    <name type="scientific">Orbilia blumenaviensis</name>
    <dbReference type="NCBI Taxonomy" id="1796055"/>
    <lineage>
        <taxon>Eukaryota</taxon>
        <taxon>Fungi</taxon>
        <taxon>Dikarya</taxon>
        <taxon>Ascomycota</taxon>
        <taxon>Pezizomycotina</taxon>
        <taxon>Orbiliomycetes</taxon>
        <taxon>Orbiliales</taxon>
        <taxon>Orbiliaceae</taxon>
        <taxon>Orbilia</taxon>
    </lineage>
</organism>
<dbReference type="Proteomes" id="UP001373714">
    <property type="component" value="Unassembled WGS sequence"/>
</dbReference>
<dbReference type="AlphaFoldDB" id="A0AAV9TYT2"/>
<proteinExistence type="predicted"/>
<evidence type="ECO:0000313" key="2">
    <source>
        <dbReference type="Proteomes" id="UP001373714"/>
    </source>
</evidence>
<dbReference type="EMBL" id="JAVHNS010000018">
    <property type="protein sequence ID" value="KAK6331475.1"/>
    <property type="molecule type" value="Genomic_DNA"/>
</dbReference>
<keyword evidence="2" id="KW-1185">Reference proteome</keyword>